<dbReference type="AlphaFoldDB" id="A0A975B520"/>
<reference evidence="3" key="1">
    <citation type="journal article" date="2021" name="Microb. Physiol.">
        <title>Proteogenomic Insights into the Physiology of Marine, Sulfate-Reducing, Filamentous Desulfonema limicola and Desulfonema magnum.</title>
        <authorList>
            <person name="Schnaars V."/>
            <person name="Wohlbrand L."/>
            <person name="Scheve S."/>
            <person name="Hinrichs C."/>
            <person name="Reinhardt R."/>
            <person name="Rabus R."/>
        </authorList>
    </citation>
    <scope>NUCLEOTIDE SEQUENCE</scope>
    <source>
        <strain evidence="3">5ac10</strain>
    </source>
</reference>
<dbReference type="RefSeq" id="WP_207690741.1">
    <property type="nucleotide sequence ID" value="NZ_CP061799.1"/>
</dbReference>
<dbReference type="InterPro" id="IPR018760">
    <property type="entry name" value="DUF2326"/>
</dbReference>
<evidence type="ECO:0000313" key="3">
    <source>
        <dbReference type="EMBL" id="QTA78932.1"/>
    </source>
</evidence>
<accession>A0A975B520</accession>
<protein>
    <submittedName>
        <fullName evidence="3">DUF2326</fullName>
    </submittedName>
</protein>
<sequence length="579" mass="67210">MRLIRVYSNQASFKTVQFNRTGLSFIIAKQKDPGSSDKGKTYNGVGKSLLIRIIHFCLGAGKKEYKTFCEKLTGWEFSLDFEIGNKKFTALRYTDEPDKIILNNEKLSIIKFKKKIGVLCFNIPDDISFLSFRSLIPFFIRPKKESYISYKKPGKTGSDYQSLLYNAFLLGLDIFLAQKKYLIRKEIERIKSLENNFKKDSLLKDFFTGNKDVVLTIIDLDETIKKLDSNLKNFKVAKDYNEVQVKADKTGKELFKLNNNILLLQNNIDNISKSLELSPDITKKNITNIYNESKIYFSENTSKTLDDLENFYEKLISNRRIRLLEQQNKLKLEQQNQKAVAGRLQKELDKSIKYLGDHQALDIFVSLSNKSAELKAERDNLKKYQDLQTEYKSKEREAEKNLLELSEITELYLDEIKSETAELRDYFRSLSKIFYPDSVAGITIDNNDGNNQLRFDIEAKIESDASDGINNVKIFCYDLTILFKGHNHKVNFIFHDSRIFDGTDERQKTDMFKIVYDKFTDMDKQYIAAVNQNQLDEIKKHMTDKEYNRIVSQSIVLTLTDESNSAKLLGINVDLGEKY</sequence>
<proteinExistence type="predicted"/>
<evidence type="ECO:0000259" key="2">
    <source>
        <dbReference type="Pfam" id="PF10088"/>
    </source>
</evidence>
<keyword evidence="4" id="KW-1185">Reference proteome</keyword>
<gene>
    <name evidence="3" type="ORF">dnl_11800</name>
</gene>
<feature type="coiled-coil region" evidence="1">
    <location>
        <begin position="367"/>
        <end position="404"/>
    </location>
</feature>
<dbReference type="Pfam" id="PF10088">
    <property type="entry name" value="DUF2326"/>
    <property type="match status" value="1"/>
</dbReference>
<evidence type="ECO:0000313" key="4">
    <source>
        <dbReference type="Proteomes" id="UP000663720"/>
    </source>
</evidence>
<feature type="domain" description="DUF2326" evidence="2">
    <location>
        <begin position="431"/>
        <end position="572"/>
    </location>
</feature>
<organism evidence="3 4">
    <name type="scientific">Desulfonema limicola</name>
    <dbReference type="NCBI Taxonomy" id="45656"/>
    <lineage>
        <taxon>Bacteria</taxon>
        <taxon>Pseudomonadati</taxon>
        <taxon>Thermodesulfobacteriota</taxon>
        <taxon>Desulfobacteria</taxon>
        <taxon>Desulfobacterales</taxon>
        <taxon>Desulfococcaceae</taxon>
        <taxon>Desulfonema</taxon>
    </lineage>
</organism>
<name>A0A975B520_9BACT</name>
<evidence type="ECO:0000256" key="1">
    <source>
        <dbReference type="SAM" id="Coils"/>
    </source>
</evidence>
<dbReference type="EMBL" id="CP061799">
    <property type="protein sequence ID" value="QTA78932.1"/>
    <property type="molecule type" value="Genomic_DNA"/>
</dbReference>
<dbReference type="Proteomes" id="UP000663720">
    <property type="component" value="Chromosome"/>
</dbReference>
<keyword evidence="1" id="KW-0175">Coiled coil</keyword>
<dbReference type="KEGG" id="dli:dnl_11800"/>